<dbReference type="PANTHER" id="PTHR43537">
    <property type="entry name" value="TRANSCRIPTIONAL REGULATOR, GNTR FAMILY"/>
    <property type="match status" value="1"/>
</dbReference>
<dbReference type="InterPro" id="IPR036390">
    <property type="entry name" value="WH_DNA-bd_sf"/>
</dbReference>
<keyword evidence="2" id="KW-0238">DNA-binding</keyword>
<evidence type="ECO:0000256" key="1">
    <source>
        <dbReference type="ARBA" id="ARBA00023015"/>
    </source>
</evidence>
<proteinExistence type="predicted"/>
<sequence>MVLHGVRESTLTSERLGVAGLLDPRPPAVPRRTTHLLVVDELRAMILGGTLEPGERLRIEDLAATFGVNPMPVREALHQLTAEGTVVLDPYRGFSIAHVSAAKAQDLYSTCA</sequence>
<protein>
    <recommendedName>
        <fullName evidence="4">HTH gntR-type domain-containing protein</fullName>
    </recommendedName>
</protein>
<dbReference type="CDD" id="cd07377">
    <property type="entry name" value="WHTH_GntR"/>
    <property type="match status" value="1"/>
</dbReference>
<dbReference type="InterPro" id="IPR000524">
    <property type="entry name" value="Tscrpt_reg_HTH_GntR"/>
</dbReference>
<keyword evidence="1" id="KW-0805">Transcription regulation</keyword>
<evidence type="ECO:0000256" key="2">
    <source>
        <dbReference type="ARBA" id="ARBA00023125"/>
    </source>
</evidence>
<dbReference type="PROSITE" id="PS50949">
    <property type="entry name" value="HTH_GNTR"/>
    <property type="match status" value="1"/>
</dbReference>
<dbReference type="SUPFAM" id="SSF46785">
    <property type="entry name" value="Winged helix' DNA-binding domain"/>
    <property type="match status" value="1"/>
</dbReference>
<keyword evidence="3" id="KW-0804">Transcription</keyword>
<dbReference type="AlphaFoldDB" id="A0A6J4JF67"/>
<dbReference type="GO" id="GO:0003677">
    <property type="term" value="F:DNA binding"/>
    <property type="evidence" value="ECO:0007669"/>
    <property type="project" value="UniProtKB-KW"/>
</dbReference>
<dbReference type="PANTHER" id="PTHR43537:SF5">
    <property type="entry name" value="UXU OPERON TRANSCRIPTIONAL REGULATOR"/>
    <property type="match status" value="1"/>
</dbReference>
<dbReference type="InterPro" id="IPR036388">
    <property type="entry name" value="WH-like_DNA-bd_sf"/>
</dbReference>
<dbReference type="Pfam" id="PF00392">
    <property type="entry name" value="GntR"/>
    <property type="match status" value="1"/>
</dbReference>
<gene>
    <name evidence="5" type="ORF">AVDCRST_MAG77-3591</name>
</gene>
<dbReference type="SMART" id="SM00345">
    <property type="entry name" value="HTH_GNTR"/>
    <property type="match status" value="1"/>
</dbReference>
<evidence type="ECO:0000256" key="3">
    <source>
        <dbReference type="ARBA" id="ARBA00023163"/>
    </source>
</evidence>
<evidence type="ECO:0000259" key="4">
    <source>
        <dbReference type="PROSITE" id="PS50949"/>
    </source>
</evidence>
<dbReference type="Gene3D" id="1.10.10.10">
    <property type="entry name" value="Winged helix-like DNA-binding domain superfamily/Winged helix DNA-binding domain"/>
    <property type="match status" value="1"/>
</dbReference>
<dbReference type="EMBL" id="CADCTC010000199">
    <property type="protein sequence ID" value="CAA9278384.1"/>
    <property type="molecule type" value="Genomic_DNA"/>
</dbReference>
<evidence type="ECO:0000313" key="5">
    <source>
        <dbReference type="EMBL" id="CAA9278384.1"/>
    </source>
</evidence>
<dbReference type="GO" id="GO:0003700">
    <property type="term" value="F:DNA-binding transcription factor activity"/>
    <property type="evidence" value="ECO:0007669"/>
    <property type="project" value="InterPro"/>
</dbReference>
<feature type="domain" description="HTH gntR-type" evidence="4">
    <location>
        <begin position="32"/>
        <end position="99"/>
    </location>
</feature>
<accession>A0A6J4JF67</accession>
<organism evidence="5">
    <name type="scientific">uncultured Chloroflexota bacterium</name>
    <dbReference type="NCBI Taxonomy" id="166587"/>
    <lineage>
        <taxon>Bacteria</taxon>
        <taxon>Bacillati</taxon>
        <taxon>Chloroflexota</taxon>
        <taxon>environmental samples</taxon>
    </lineage>
</organism>
<name>A0A6J4JF67_9CHLR</name>
<reference evidence="5" key="1">
    <citation type="submission" date="2020-02" db="EMBL/GenBank/DDBJ databases">
        <authorList>
            <person name="Meier V. D."/>
        </authorList>
    </citation>
    <scope>NUCLEOTIDE SEQUENCE</scope>
    <source>
        <strain evidence="5">AVDCRST_MAG77</strain>
    </source>
</reference>